<dbReference type="InterPro" id="IPR015931">
    <property type="entry name" value="Acnase/IPM_dHydase_lsu_aba_1/3"/>
</dbReference>
<evidence type="ECO:0000256" key="7">
    <source>
        <dbReference type="ARBA" id="ARBA00022884"/>
    </source>
</evidence>
<dbReference type="GO" id="GO:0046872">
    <property type="term" value="F:metal ion binding"/>
    <property type="evidence" value="ECO:0007669"/>
    <property type="project" value="UniProtKB-KW"/>
</dbReference>
<keyword evidence="7" id="KW-0694">RNA-binding</keyword>
<dbReference type="InterPro" id="IPR036008">
    <property type="entry name" value="Aconitase_4Fe-4S_dom"/>
</dbReference>
<evidence type="ECO:0000313" key="15">
    <source>
        <dbReference type="EMBL" id="RDS85996.1"/>
    </source>
</evidence>
<keyword evidence="10 12" id="KW-0456">Lyase</keyword>
<sequence length="914" mass="98707">MLDSFATRDTLKVNGSSYHIASLTKLGQRFDIKRLPYSMKILLENLLRHEDGVNVTAKEIEAVAKWNPKAEPDTEISFMPARVVLQDFTGVPCVVDLAAMRDAVVKLGGDAKQINPLAPAELVIDHSVQVDVYGSEQALEQNVEIEFHRNQERYSFLRWGQKAFNNFKVVPPRTGIVHQVNLEHLARVVFAKEVDGENWLYPDTVFGTDSHTTMINGIGVLGWGVGGIEAEAAMLGQPSSMLIPQVVGFKLTGKLSEGVTATDLVLTVTQMLRKLGVVGKFVEFFGDGLKHLPLADRATIGNMAPEYGATCGIFPVDQEALNYLRLSGRKEDHIELVKAYAQAQGLWHDENTPHAEFTTTLELDLADVKPSLAGPKRPQDRVLLEGVKKSFHDALGPLVANRKSNGDGGSFQNEGGAAAIGNVANNITNTGVRVEKDGASFTLGDGAVVIAAITSCTNTSNPAVMLGAGLLAKKAAAKGLTAKPWVKTSIGPGSLVVTDYLEKTGLLKELEKVGFYIVGYGCTTCIGNSGPLPQEISKGIAEGDLAVASVLSGNRNFEGRVHPEVKMNYLASPPLVVAYALAGSLDVDLSKDPLGQDKDGKPVYLKDIWPSNKEISDVIAGAINPQMFEKNYADVFKGDSRWNNIASPDGSVYKWDDSTYIKNPPYFEGMTMETGKIEDIHGARVLGLFGDSITTDHISPAGSIKKDSPAGRFLISKGVEPKDFNSYGSRRGNDDVMVRGTFANIRIKNLMLNGVEGGYTLYVPSGEQMAIYDAAMKYKADKTPLIVIAGKEYGTGSSRDWAAKGTLLLGVKAVIAESFERIHRSNLVGMGVLPLQFKDGENAKSLGLTGKETFEITGLEDGESKEATVVAKGDGGEKKFTVKVLLLTPKEREFFRHGGILQYVLRQLAGKKAA</sequence>
<dbReference type="InterPro" id="IPR018136">
    <property type="entry name" value="Aconitase_4Fe-4S_BS"/>
</dbReference>
<gene>
    <name evidence="15" type="primary">acnA</name>
    <name evidence="15" type="ORF">DWU99_01585</name>
</gene>
<dbReference type="CDD" id="cd01586">
    <property type="entry name" value="AcnA_IRP"/>
    <property type="match status" value="1"/>
</dbReference>
<dbReference type="SUPFAM" id="SSF52016">
    <property type="entry name" value="LeuD/IlvD-like"/>
    <property type="match status" value="1"/>
</dbReference>
<dbReference type="Gene3D" id="6.10.190.10">
    <property type="match status" value="1"/>
</dbReference>
<dbReference type="InterPro" id="IPR015928">
    <property type="entry name" value="Aconitase/3IPM_dehydase_swvl"/>
</dbReference>
<dbReference type="Gene3D" id="3.20.19.10">
    <property type="entry name" value="Aconitase, domain 4"/>
    <property type="match status" value="1"/>
</dbReference>
<dbReference type="InterPro" id="IPR044137">
    <property type="entry name" value="AcnA_IRP_Swivel"/>
</dbReference>
<keyword evidence="16" id="KW-1185">Reference proteome</keyword>
<evidence type="ECO:0000256" key="5">
    <source>
        <dbReference type="ARBA" id="ARBA00022532"/>
    </source>
</evidence>
<dbReference type="GO" id="GO:0003723">
    <property type="term" value="F:RNA binding"/>
    <property type="evidence" value="ECO:0007669"/>
    <property type="project" value="UniProtKB-KW"/>
</dbReference>
<keyword evidence="8 12" id="KW-0408">Iron</keyword>
<evidence type="ECO:0000256" key="4">
    <source>
        <dbReference type="ARBA" id="ARBA00022485"/>
    </source>
</evidence>
<keyword evidence="5" id="KW-0816">Tricarboxylic acid cycle</keyword>
<dbReference type="FunFam" id="3.30.499.10:FF:000009">
    <property type="entry name" value="Aconitate hydratase"/>
    <property type="match status" value="1"/>
</dbReference>
<dbReference type="GO" id="GO:0003994">
    <property type="term" value="F:aconitate hydratase activity"/>
    <property type="evidence" value="ECO:0007669"/>
    <property type="project" value="UniProtKB-EC"/>
</dbReference>
<name>A0A370XC77_9GAMM</name>
<dbReference type="NCBIfam" id="TIGR01341">
    <property type="entry name" value="aconitase_1"/>
    <property type="match status" value="1"/>
</dbReference>
<dbReference type="NCBIfam" id="NF009520">
    <property type="entry name" value="PRK12881.1"/>
    <property type="match status" value="1"/>
</dbReference>
<dbReference type="InterPro" id="IPR006249">
    <property type="entry name" value="Aconitase/IRP2"/>
</dbReference>
<accession>A0A370XC77</accession>
<dbReference type="PROSITE" id="PS01244">
    <property type="entry name" value="ACONITASE_2"/>
    <property type="match status" value="1"/>
</dbReference>
<dbReference type="InterPro" id="IPR001030">
    <property type="entry name" value="Acoase/IPM_deHydtase_lsu_aba"/>
</dbReference>
<evidence type="ECO:0000256" key="12">
    <source>
        <dbReference type="RuleBase" id="RU361275"/>
    </source>
</evidence>
<organism evidence="15 16">
    <name type="scientific">Dyella psychrodurans</name>
    <dbReference type="NCBI Taxonomy" id="1927960"/>
    <lineage>
        <taxon>Bacteria</taxon>
        <taxon>Pseudomonadati</taxon>
        <taxon>Pseudomonadota</taxon>
        <taxon>Gammaproteobacteria</taxon>
        <taxon>Lysobacterales</taxon>
        <taxon>Rhodanobacteraceae</taxon>
        <taxon>Dyella</taxon>
    </lineage>
</organism>
<dbReference type="FunFam" id="3.30.499.10:FF:000002">
    <property type="entry name" value="Aconitate hydratase"/>
    <property type="match status" value="1"/>
</dbReference>
<evidence type="ECO:0000259" key="14">
    <source>
        <dbReference type="Pfam" id="PF00694"/>
    </source>
</evidence>
<comment type="cofactor">
    <cofactor evidence="1">
        <name>[4Fe-4S] cluster</name>
        <dbReference type="ChEBI" id="CHEBI:49883"/>
    </cofactor>
</comment>
<dbReference type="Pfam" id="PF00330">
    <property type="entry name" value="Aconitase"/>
    <property type="match status" value="1"/>
</dbReference>
<dbReference type="Proteomes" id="UP000255334">
    <property type="component" value="Unassembled WGS sequence"/>
</dbReference>
<dbReference type="OrthoDB" id="9764318at2"/>
<keyword evidence="6" id="KW-0479">Metal-binding</keyword>
<dbReference type="RefSeq" id="WP_115476247.1">
    <property type="nucleotide sequence ID" value="NZ_QRBF01000001.1"/>
</dbReference>
<dbReference type="PROSITE" id="PS00450">
    <property type="entry name" value="ACONITASE_1"/>
    <property type="match status" value="1"/>
</dbReference>
<dbReference type="UniPathway" id="UPA00223">
    <property type="reaction ID" value="UER00718"/>
</dbReference>
<evidence type="ECO:0000256" key="1">
    <source>
        <dbReference type="ARBA" id="ARBA00001966"/>
    </source>
</evidence>
<evidence type="ECO:0000256" key="3">
    <source>
        <dbReference type="ARBA" id="ARBA00007185"/>
    </source>
</evidence>
<evidence type="ECO:0000256" key="6">
    <source>
        <dbReference type="ARBA" id="ARBA00022723"/>
    </source>
</evidence>
<dbReference type="EC" id="4.2.1.3" evidence="12"/>
<protein>
    <recommendedName>
        <fullName evidence="12">Aconitate hydratase</fullName>
        <shortName evidence="12">Aconitase</shortName>
        <ecNumber evidence="12">4.2.1.3</ecNumber>
    </recommendedName>
</protein>
<comment type="function">
    <text evidence="12">Catalyzes the isomerization of citrate to isocitrate via cis-aconitate.</text>
</comment>
<comment type="catalytic activity">
    <reaction evidence="11 12">
        <text>citrate = D-threo-isocitrate</text>
        <dbReference type="Rhea" id="RHEA:10336"/>
        <dbReference type="ChEBI" id="CHEBI:15562"/>
        <dbReference type="ChEBI" id="CHEBI:16947"/>
        <dbReference type="EC" id="4.2.1.3"/>
    </reaction>
</comment>
<evidence type="ECO:0000256" key="9">
    <source>
        <dbReference type="ARBA" id="ARBA00023014"/>
    </source>
</evidence>
<dbReference type="InterPro" id="IPR000573">
    <property type="entry name" value="AconitaseA/IPMdHydase_ssu_swvl"/>
</dbReference>
<dbReference type="CDD" id="cd01580">
    <property type="entry name" value="AcnA_IRP_Swivel"/>
    <property type="match status" value="1"/>
</dbReference>
<dbReference type="Pfam" id="PF00694">
    <property type="entry name" value="Aconitase_C"/>
    <property type="match status" value="1"/>
</dbReference>
<reference evidence="15 16" key="1">
    <citation type="submission" date="2018-07" db="EMBL/GenBank/DDBJ databases">
        <title>Dyella monticola sp. nov. and Dyella psychrodurans sp. nov. isolated from monsoon evergreen broad-leaved forest soil of Dinghu Mountain, China.</title>
        <authorList>
            <person name="Gao Z."/>
            <person name="Qiu L."/>
        </authorList>
    </citation>
    <scope>NUCLEOTIDE SEQUENCE [LARGE SCALE GENOMIC DNA]</scope>
    <source>
        <strain evidence="15 16">4MSK11</strain>
    </source>
</reference>
<feature type="domain" description="Aconitase/3-isopropylmalate dehydratase large subunit alpha/beta/alpha" evidence="13">
    <location>
        <begin position="71"/>
        <end position="583"/>
    </location>
</feature>
<proteinExistence type="inferred from homology"/>
<dbReference type="SUPFAM" id="SSF53732">
    <property type="entry name" value="Aconitase iron-sulfur domain"/>
    <property type="match status" value="1"/>
</dbReference>
<comment type="caution">
    <text evidence="15">The sequence shown here is derived from an EMBL/GenBank/DDBJ whole genome shotgun (WGS) entry which is preliminary data.</text>
</comment>
<dbReference type="Gene3D" id="3.30.499.10">
    <property type="entry name" value="Aconitase, domain 3"/>
    <property type="match status" value="2"/>
</dbReference>
<evidence type="ECO:0000313" key="16">
    <source>
        <dbReference type="Proteomes" id="UP000255334"/>
    </source>
</evidence>
<dbReference type="GO" id="GO:0006099">
    <property type="term" value="P:tricarboxylic acid cycle"/>
    <property type="evidence" value="ECO:0007669"/>
    <property type="project" value="UniProtKB-UniPathway"/>
</dbReference>
<dbReference type="NCBIfam" id="NF006757">
    <property type="entry name" value="PRK09277.1"/>
    <property type="match status" value="1"/>
</dbReference>
<feature type="domain" description="Aconitase A/isopropylmalate dehydratase small subunit swivel" evidence="14">
    <location>
        <begin position="712"/>
        <end position="839"/>
    </location>
</feature>
<comment type="pathway">
    <text evidence="2">Carbohydrate metabolism; tricarboxylic acid cycle; isocitrate from oxaloacetate: step 2/2.</text>
</comment>
<dbReference type="EMBL" id="QRBF01000001">
    <property type="protein sequence ID" value="RDS85996.1"/>
    <property type="molecule type" value="Genomic_DNA"/>
</dbReference>
<dbReference type="AlphaFoldDB" id="A0A370XC77"/>
<dbReference type="FunFam" id="3.20.19.10:FF:000001">
    <property type="entry name" value="Aconitate hydratase"/>
    <property type="match status" value="1"/>
</dbReference>
<keyword evidence="4 12" id="KW-0004">4Fe-4S</keyword>
<evidence type="ECO:0000256" key="11">
    <source>
        <dbReference type="ARBA" id="ARBA00023501"/>
    </source>
</evidence>
<dbReference type="PRINTS" id="PR00415">
    <property type="entry name" value="ACONITASE"/>
</dbReference>
<dbReference type="PANTHER" id="PTHR11670">
    <property type="entry name" value="ACONITASE/IRON-RESPONSIVE ELEMENT FAMILY MEMBER"/>
    <property type="match status" value="1"/>
</dbReference>
<evidence type="ECO:0000256" key="2">
    <source>
        <dbReference type="ARBA" id="ARBA00004717"/>
    </source>
</evidence>
<keyword evidence="9 12" id="KW-0411">Iron-sulfur</keyword>
<dbReference type="GO" id="GO:0051539">
    <property type="term" value="F:4 iron, 4 sulfur cluster binding"/>
    <property type="evidence" value="ECO:0007669"/>
    <property type="project" value="UniProtKB-KW"/>
</dbReference>
<evidence type="ECO:0000259" key="13">
    <source>
        <dbReference type="Pfam" id="PF00330"/>
    </source>
</evidence>
<comment type="similarity">
    <text evidence="3 12">Belongs to the aconitase/IPM isomerase family.</text>
</comment>
<evidence type="ECO:0000256" key="8">
    <source>
        <dbReference type="ARBA" id="ARBA00023004"/>
    </source>
</evidence>
<evidence type="ECO:0000256" key="10">
    <source>
        <dbReference type="ARBA" id="ARBA00023239"/>
    </source>
</evidence>